<dbReference type="CDD" id="cd04301">
    <property type="entry name" value="NAT_SF"/>
    <property type="match status" value="1"/>
</dbReference>
<sequence>MSPMELLRINKHNQDYAFFNALNQEAFPDEERWDLHHALHYPIPADVMGIYDAGKPVGLYMALSNEKAVYVCYLAIHKDLRGHGYGSKALKCICEHYQGKQICLDLEKQDPKADNAHQRKIRKEFYLHNGFYETHYSMNFWDLSFELLCFDAHFDADLFRELCVYLTTDEIDPHIIWEG</sequence>
<dbReference type="GO" id="GO:0016747">
    <property type="term" value="F:acyltransferase activity, transferring groups other than amino-acyl groups"/>
    <property type="evidence" value="ECO:0007669"/>
    <property type="project" value="InterPro"/>
</dbReference>
<dbReference type="Proteomes" id="UP000268059">
    <property type="component" value="Chromosome"/>
</dbReference>
<proteinExistence type="predicted"/>
<evidence type="ECO:0000259" key="1">
    <source>
        <dbReference type="PROSITE" id="PS51186"/>
    </source>
</evidence>
<dbReference type="KEGG" id="ebm:SG0102_04890"/>
<dbReference type="SUPFAM" id="SSF55729">
    <property type="entry name" value="Acyl-CoA N-acyltransferases (Nat)"/>
    <property type="match status" value="1"/>
</dbReference>
<protein>
    <submittedName>
        <fullName evidence="2">N-acetyltransferase</fullName>
    </submittedName>
</protein>
<reference evidence="2 3" key="1">
    <citation type="submission" date="2018-11" db="EMBL/GenBank/DDBJ databases">
        <title>Novel Erysipelotrichaceae bacterium isolated from small intestine of a swine.</title>
        <authorList>
            <person name="Kim J.S."/>
            <person name="Choe H."/>
            <person name="Lee Y.R."/>
            <person name="Kim K.M."/>
            <person name="Park D.S."/>
        </authorList>
    </citation>
    <scope>NUCLEOTIDE SEQUENCE [LARGE SCALE GENOMIC DNA]</scope>
    <source>
        <strain evidence="2 3">SG0102</strain>
    </source>
</reference>
<dbReference type="PROSITE" id="PS51186">
    <property type="entry name" value="GNAT"/>
    <property type="match status" value="1"/>
</dbReference>
<dbReference type="EMBL" id="AP019309">
    <property type="protein sequence ID" value="BBH25555.1"/>
    <property type="molecule type" value="Genomic_DNA"/>
</dbReference>
<dbReference type="Gene3D" id="3.40.630.30">
    <property type="match status" value="1"/>
</dbReference>
<dbReference type="InParanoid" id="A0A3G9JB14"/>
<dbReference type="InterPro" id="IPR016181">
    <property type="entry name" value="Acyl_CoA_acyltransferase"/>
</dbReference>
<gene>
    <name evidence="2" type="ORF">SG0102_04890</name>
</gene>
<evidence type="ECO:0000313" key="2">
    <source>
        <dbReference type="EMBL" id="BBH25555.1"/>
    </source>
</evidence>
<evidence type="ECO:0000313" key="3">
    <source>
        <dbReference type="Proteomes" id="UP000268059"/>
    </source>
</evidence>
<name>A0A3G9JB14_9FIRM</name>
<dbReference type="Pfam" id="PF00583">
    <property type="entry name" value="Acetyltransf_1"/>
    <property type="match status" value="1"/>
</dbReference>
<keyword evidence="3" id="KW-1185">Reference proteome</keyword>
<keyword evidence="2" id="KW-0808">Transferase</keyword>
<organism evidence="2 3">
    <name type="scientific">Intestinibaculum porci</name>
    <dbReference type="NCBI Taxonomy" id="2487118"/>
    <lineage>
        <taxon>Bacteria</taxon>
        <taxon>Bacillati</taxon>
        <taxon>Bacillota</taxon>
        <taxon>Erysipelotrichia</taxon>
        <taxon>Erysipelotrichales</taxon>
        <taxon>Erysipelotrichaceae</taxon>
        <taxon>Intestinibaculum</taxon>
    </lineage>
</organism>
<dbReference type="AlphaFoldDB" id="A0A3G9JB14"/>
<accession>A0A3G9JB14</accession>
<feature type="domain" description="N-acetyltransferase" evidence="1">
    <location>
        <begin position="4"/>
        <end position="152"/>
    </location>
</feature>
<dbReference type="InterPro" id="IPR000182">
    <property type="entry name" value="GNAT_dom"/>
</dbReference>